<keyword evidence="1 3" id="KW-0808">Transferase</keyword>
<dbReference type="PANTHER" id="PTHR12526">
    <property type="entry name" value="GLYCOSYLTRANSFERASE"/>
    <property type="match status" value="1"/>
</dbReference>
<dbReference type="RefSeq" id="WP_378258275.1">
    <property type="nucleotide sequence ID" value="NZ_JBHSIT010000006.1"/>
</dbReference>
<name>A0ABV9U492_9ACTN</name>
<accession>A0ABV9U492</accession>
<keyword evidence="3" id="KW-0328">Glycosyltransferase</keyword>
<dbReference type="GO" id="GO:0016757">
    <property type="term" value="F:glycosyltransferase activity"/>
    <property type="evidence" value="ECO:0007669"/>
    <property type="project" value="UniProtKB-KW"/>
</dbReference>
<keyword evidence="4" id="KW-1185">Reference proteome</keyword>
<dbReference type="CDD" id="cd03820">
    <property type="entry name" value="GT4_AmsD-like"/>
    <property type="match status" value="1"/>
</dbReference>
<dbReference type="EC" id="2.4.-.-" evidence="3"/>
<protein>
    <submittedName>
        <fullName evidence="3">Glycosyltransferase family 4 protein</fullName>
        <ecNumber evidence="3">2.4.-.-</ecNumber>
    </submittedName>
</protein>
<sequence length="426" mass="46921">MAMVKIMLCRLDGPGPVAVAVLSAWETSGWDREPSVKITFLLHSAYEMGGTFRSNIILANHLAERHRVEIITVLRSRDEPFYPIDARVGLRALVDVRDGVGPGRVAWLDRYRSRLISRADPRRQEVPLRGDPRLWRALRTLRTDVLVATRSGLNLLAARFAPRGVVVVGREHRNFGFHDEAMLEQIGRWYPRLDALVTRTESDRRDYVRMLGAAASVVALPGELPARRRLRSSQDQRVIVAAGRFVRVKRYDRLIVAFAKVKAARPDWTLRLYGGGSLENDLRALTVRLGLSADVQFMGPADDIETALAQASILAVSSDNEGFGRTIIEAFGCGVPAVSFDCPRGPREIITPGRTGLLVPPGDVDALAAALIELIDDEPLRRSMAANALQAARQYDIDIIGARWDDLLTGLVAAKNSAVAGAGSRR</sequence>
<dbReference type="Gene3D" id="3.40.50.2000">
    <property type="entry name" value="Glycogen Phosphorylase B"/>
    <property type="match status" value="2"/>
</dbReference>
<feature type="domain" description="Glycosyl transferase family 1" evidence="2">
    <location>
        <begin position="227"/>
        <end position="388"/>
    </location>
</feature>
<reference evidence="4" key="1">
    <citation type="journal article" date="2019" name="Int. J. Syst. Evol. Microbiol.">
        <title>The Global Catalogue of Microorganisms (GCM) 10K type strain sequencing project: providing services to taxonomists for standard genome sequencing and annotation.</title>
        <authorList>
            <consortium name="The Broad Institute Genomics Platform"/>
            <consortium name="The Broad Institute Genome Sequencing Center for Infectious Disease"/>
            <person name="Wu L."/>
            <person name="Ma J."/>
        </authorList>
    </citation>
    <scope>NUCLEOTIDE SEQUENCE [LARGE SCALE GENOMIC DNA]</scope>
    <source>
        <strain evidence="4">KLKA75</strain>
    </source>
</reference>
<organism evidence="3 4">
    <name type="scientific">Actinomadura gamaensis</name>
    <dbReference type="NCBI Taxonomy" id="1763541"/>
    <lineage>
        <taxon>Bacteria</taxon>
        <taxon>Bacillati</taxon>
        <taxon>Actinomycetota</taxon>
        <taxon>Actinomycetes</taxon>
        <taxon>Streptosporangiales</taxon>
        <taxon>Thermomonosporaceae</taxon>
        <taxon>Actinomadura</taxon>
    </lineage>
</organism>
<evidence type="ECO:0000313" key="4">
    <source>
        <dbReference type="Proteomes" id="UP001595872"/>
    </source>
</evidence>
<dbReference type="PANTHER" id="PTHR12526:SF627">
    <property type="entry name" value="D-RHAMNOSYLTRANSFERASE WBPZ"/>
    <property type="match status" value="1"/>
</dbReference>
<evidence type="ECO:0000313" key="3">
    <source>
        <dbReference type="EMBL" id="MFC4910180.1"/>
    </source>
</evidence>
<dbReference type="EMBL" id="JBHSIT010000006">
    <property type="protein sequence ID" value="MFC4910180.1"/>
    <property type="molecule type" value="Genomic_DNA"/>
</dbReference>
<dbReference type="InterPro" id="IPR001296">
    <property type="entry name" value="Glyco_trans_1"/>
</dbReference>
<dbReference type="Proteomes" id="UP001595872">
    <property type="component" value="Unassembled WGS sequence"/>
</dbReference>
<proteinExistence type="predicted"/>
<dbReference type="SUPFAM" id="SSF53756">
    <property type="entry name" value="UDP-Glycosyltransferase/glycogen phosphorylase"/>
    <property type="match status" value="1"/>
</dbReference>
<comment type="caution">
    <text evidence="3">The sequence shown here is derived from an EMBL/GenBank/DDBJ whole genome shotgun (WGS) entry which is preliminary data.</text>
</comment>
<gene>
    <name evidence="3" type="ORF">ACFPCY_22890</name>
</gene>
<evidence type="ECO:0000256" key="1">
    <source>
        <dbReference type="ARBA" id="ARBA00022679"/>
    </source>
</evidence>
<dbReference type="Pfam" id="PF00534">
    <property type="entry name" value="Glycos_transf_1"/>
    <property type="match status" value="1"/>
</dbReference>
<evidence type="ECO:0000259" key="2">
    <source>
        <dbReference type="Pfam" id="PF00534"/>
    </source>
</evidence>